<proteinExistence type="predicted"/>
<name>A0A8T0DZF8_ARGBR</name>
<feature type="region of interest" description="Disordered" evidence="1">
    <location>
        <begin position="1"/>
        <end position="22"/>
    </location>
</feature>
<evidence type="ECO:0000256" key="1">
    <source>
        <dbReference type="SAM" id="MobiDB-lite"/>
    </source>
</evidence>
<feature type="compositionally biased region" description="Low complexity" evidence="1">
    <location>
        <begin position="13"/>
        <end position="22"/>
    </location>
</feature>
<dbReference type="InterPro" id="IPR021001">
    <property type="entry name" value="Spidroin_C"/>
</dbReference>
<protein>
    <submittedName>
        <fullName evidence="4">Uncharacterized protein</fullName>
    </submittedName>
</protein>
<comment type="caution">
    <text evidence="4">The sequence shown here is derived from an EMBL/GenBank/DDBJ whole genome shotgun (WGS) entry which is preliminary data.</text>
</comment>
<feature type="domain" description="Spidroin C-terminal" evidence="2">
    <location>
        <begin position="496"/>
        <end position="584"/>
    </location>
</feature>
<dbReference type="InterPro" id="IPR038542">
    <property type="entry name" value="Spidroin_C_sf"/>
</dbReference>
<feature type="compositionally biased region" description="Pro residues" evidence="1">
    <location>
        <begin position="55"/>
        <end position="67"/>
    </location>
</feature>
<feature type="region of interest" description="Disordered" evidence="1">
    <location>
        <begin position="51"/>
        <end position="77"/>
    </location>
</feature>
<organism evidence="4 5">
    <name type="scientific">Argiope bruennichi</name>
    <name type="common">Wasp spider</name>
    <name type="synonym">Aranea bruennichi</name>
    <dbReference type="NCBI Taxonomy" id="94029"/>
    <lineage>
        <taxon>Eukaryota</taxon>
        <taxon>Metazoa</taxon>
        <taxon>Ecdysozoa</taxon>
        <taxon>Arthropoda</taxon>
        <taxon>Chelicerata</taxon>
        <taxon>Arachnida</taxon>
        <taxon>Araneae</taxon>
        <taxon>Araneomorphae</taxon>
        <taxon>Entelegynae</taxon>
        <taxon>Araneoidea</taxon>
        <taxon>Araneidae</taxon>
        <taxon>Argiope</taxon>
    </lineage>
</organism>
<dbReference type="EMBL" id="JABXBU010002231">
    <property type="protein sequence ID" value="KAF8763563.1"/>
    <property type="molecule type" value="Genomic_DNA"/>
</dbReference>
<reference evidence="4" key="1">
    <citation type="journal article" date="2020" name="bioRxiv">
        <title>Chromosome-level reference genome of the European wasp spider Argiope bruennichi: a resource for studies on range expansion and evolutionary adaptation.</title>
        <authorList>
            <person name="Sheffer M.M."/>
            <person name="Hoppe A."/>
            <person name="Krehenwinkel H."/>
            <person name="Uhl G."/>
            <person name="Kuss A.W."/>
            <person name="Jensen L."/>
            <person name="Jensen C."/>
            <person name="Gillespie R.G."/>
            <person name="Hoff K.J."/>
            <person name="Prost S."/>
        </authorList>
    </citation>
    <scope>NUCLEOTIDE SEQUENCE</scope>
</reference>
<dbReference type="Pfam" id="PF11260">
    <property type="entry name" value="Spidroin_MaSp"/>
    <property type="match status" value="1"/>
</dbReference>
<dbReference type="Gene3D" id="1.10.274.60">
    <property type="entry name" value="Spidroin, repetitive domain"/>
    <property type="match status" value="1"/>
</dbReference>
<accession>A0A8T0DZF8</accession>
<dbReference type="AlphaFoldDB" id="A0A8T0DZF8"/>
<keyword evidence="5" id="KW-1185">Reference proteome</keyword>
<feature type="domain" description="Tubuliform egg casing silk strands structural" evidence="3">
    <location>
        <begin position="344"/>
        <end position="453"/>
    </location>
</feature>
<evidence type="ECO:0000259" key="3">
    <source>
        <dbReference type="Pfam" id="PF12042"/>
    </source>
</evidence>
<evidence type="ECO:0000313" key="4">
    <source>
        <dbReference type="EMBL" id="KAF8763563.1"/>
    </source>
</evidence>
<reference evidence="4" key="2">
    <citation type="submission" date="2020-06" db="EMBL/GenBank/DDBJ databases">
        <authorList>
            <person name="Sheffer M."/>
        </authorList>
    </citation>
    <scope>NUCLEOTIDE SEQUENCE</scope>
</reference>
<evidence type="ECO:0000259" key="2">
    <source>
        <dbReference type="Pfam" id="PF11260"/>
    </source>
</evidence>
<dbReference type="Pfam" id="PF12042">
    <property type="entry name" value="RP1-2"/>
    <property type="match status" value="1"/>
</dbReference>
<evidence type="ECO:0000313" key="5">
    <source>
        <dbReference type="Proteomes" id="UP000807504"/>
    </source>
</evidence>
<sequence length="600" mass="61333">MPRIVEGALSKQSAASVAPSASCAISTPESSSAALPSGASQAPARVLPDQVHRLLPPPPPHPPPEVKPQPARKQRCLQASASSFRTSILRSPAASSSFPSWPSLGPIPSQLRQRFPCLLLCQCSLSIPRSVESSAAAQSQTQVKRASAFPRAAASQAPQRVCPYQVPEPLPHHHNISPRKSNPQPVRTARSSQAQLCLFHSHKHPLLPLQPQVSFSVPSLRPNSLSAFRQRCLSLGFNVALHSRYRQTPPPASVLPLSQAVSSVGGWSQFPDVPNVVSNAVGTILSRSGRFERGPMQVSLASSFPVLSQHPHILQHPRSCASASRLSKQRAPGFSERVAELQPYAFSSANSLSALGNVAYQLGFNVANTLGIGNAPGLGAALSQAVSSVGVGASSSTYANVVSNAVGQFLAGQGVLNAANAGSLASSFASALSNSALSIGSRVSSPSYGAFSPIAAGPNSISTGLNVGGASVGGPFATLSQSLPTSLQTALAPIVSSSGLGSSAATARVSSLANSIASAISSSGGSLSVPTFLNLLSSVGAQVSSSSSLSSSSEVTTQVLLEAIAALLQVINGAQITSVNFSNVSNVNRALVDSLVGSFA</sequence>
<dbReference type="InterPro" id="IPR021915">
    <property type="entry name" value="RP1-2"/>
</dbReference>
<gene>
    <name evidence="4" type="ORF">HNY73_021739</name>
</gene>
<dbReference type="InterPro" id="IPR043070">
    <property type="entry name" value="Spidroin_repeat"/>
</dbReference>
<dbReference type="Proteomes" id="UP000807504">
    <property type="component" value="Unassembled WGS sequence"/>
</dbReference>
<dbReference type="Gene3D" id="1.10.10.1350">
    <property type="entry name" value="Spidroin domain, C-terminal domain"/>
    <property type="match status" value="1"/>
</dbReference>